<dbReference type="PANTHER" id="PTHR47245:SF3">
    <property type="entry name" value="PEPTIDYL-PROLYL CIS-TRANS ISOMERASE, PPIC-TYPE-RELATED"/>
    <property type="match status" value="1"/>
</dbReference>
<keyword evidence="5 7" id="KW-0413">Isomerase</keyword>
<evidence type="ECO:0000256" key="5">
    <source>
        <dbReference type="PROSITE-ProRule" id="PRU00278"/>
    </source>
</evidence>
<evidence type="ECO:0000256" key="2">
    <source>
        <dbReference type="ARBA" id="ARBA00018370"/>
    </source>
</evidence>
<comment type="caution">
    <text evidence="7">The sequence shown here is derived from an EMBL/GenBank/DDBJ whole genome shotgun (WGS) entry which is preliminary data.</text>
</comment>
<dbReference type="SUPFAM" id="SSF54534">
    <property type="entry name" value="FKBP-like"/>
    <property type="match status" value="1"/>
</dbReference>
<comment type="similarity">
    <text evidence="1">Belongs to the PpiC/parvulin rotamase family.</text>
</comment>
<dbReference type="InterPro" id="IPR046357">
    <property type="entry name" value="PPIase_dom_sf"/>
</dbReference>
<sequence length="298" mass="32585">MLASLLALASITGARADDNDVIARAGDIEVKAADIRAYLEALDPREQAVIARNPATLSQSVRLLLAQRALLNEALAKKWDQEPAVAAQLQRVREGAIVETYLQSVSKPPEGYPSETEISAAYEANKTAFLVPRQFHVAQIFVAVSEDADKAAQDKARKKLDAIQAKLKQKGADFGAVAQSDSDDAETAKNHGELAWLLETQLRPEIRKAAAGLAKDAVSEPVRLDDGWHLVKLLDTKPAHTRTLSEVHDQLAQQMRAQRALENRRAYMAKLVEQDQPAINELALSKLLPSLAKEPAIR</sequence>
<name>A0A8J2Z0M4_9PROT</name>
<dbReference type="AlphaFoldDB" id="A0A8J2Z0M4"/>
<dbReference type="GO" id="GO:0003755">
    <property type="term" value="F:peptidyl-prolyl cis-trans isomerase activity"/>
    <property type="evidence" value="ECO:0007669"/>
    <property type="project" value="UniProtKB-KW"/>
</dbReference>
<dbReference type="PANTHER" id="PTHR47245">
    <property type="entry name" value="PEPTIDYLPROLYL ISOMERASE"/>
    <property type="match status" value="1"/>
</dbReference>
<dbReference type="InterPro" id="IPR000297">
    <property type="entry name" value="PPIase_PpiC"/>
</dbReference>
<dbReference type="RefSeq" id="WP_229744105.1">
    <property type="nucleotide sequence ID" value="NZ_BMJQ01000026.1"/>
</dbReference>
<keyword evidence="8" id="KW-1185">Reference proteome</keyword>
<dbReference type="Proteomes" id="UP000646365">
    <property type="component" value="Unassembled WGS sequence"/>
</dbReference>
<proteinExistence type="inferred from homology"/>
<dbReference type="SUPFAM" id="SSF109998">
    <property type="entry name" value="Triger factor/SurA peptide-binding domain-like"/>
    <property type="match status" value="1"/>
</dbReference>
<dbReference type="InterPro" id="IPR027304">
    <property type="entry name" value="Trigger_fact/SurA_dom_sf"/>
</dbReference>
<dbReference type="Pfam" id="PF00639">
    <property type="entry name" value="Rotamase"/>
    <property type="match status" value="1"/>
</dbReference>
<dbReference type="InterPro" id="IPR050245">
    <property type="entry name" value="PrsA_foldase"/>
</dbReference>
<evidence type="ECO:0000259" key="6">
    <source>
        <dbReference type="PROSITE" id="PS50198"/>
    </source>
</evidence>
<reference evidence="7" key="2">
    <citation type="submission" date="2020-09" db="EMBL/GenBank/DDBJ databases">
        <authorList>
            <person name="Sun Q."/>
            <person name="Zhou Y."/>
        </authorList>
    </citation>
    <scope>NUCLEOTIDE SEQUENCE</scope>
    <source>
        <strain evidence="7">CGMCC 1.15725</strain>
    </source>
</reference>
<evidence type="ECO:0000256" key="3">
    <source>
        <dbReference type="ARBA" id="ARBA00030642"/>
    </source>
</evidence>
<evidence type="ECO:0000313" key="7">
    <source>
        <dbReference type="EMBL" id="GGF47775.1"/>
    </source>
</evidence>
<reference evidence="7" key="1">
    <citation type="journal article" date="2014" name="Int. J. Syst. Evol. Microbiol.">
        <title>Complete genome sequence of Corynebacterium casei LMG S-19264T (=DSM 44701T), isolated from a smear-ripened cheese.</title>
        <authorList>
            <consortium name="US DOE Joint Genome Institute (JGI-PGF)"/>
            <person name="Walter F."/>
            <person name="Albersmeier A."/>
            <person name="Kalinowski J."/>
            <person name="Ruckert C."/>
        </authorList>
    </citation>
    <scope>NUCLEOTIDE SEQUENCE</scope>
    <source>
        <strain evidence="7">CGMCC 1.15725</strain>
    </source>
</reference>
<evidence type="ECO:0000256" key="4">
    <source>
        <dbReference type="ARBA" id="ARBA00031484"/>
    </source>
</evidence>
<accession>A0A8J2Z0M4</accession>
<dbReference type="PROSITE" id="PS50198">
    <property type="entry name" value="PPIC_PPIASE_2"/>
    <property type="match status" value="1"/>
</dbReference>
<keyword evidence="5" id="KW-0697">Rotamase</keyword>
<feature type="domain" description="PpiC" evidence="6">
    <location>
        <begin position="132"/>
        <end position="235"/>
    </location>
</feature>
<gene>
    <name evidence="7" type="ORF">GCM10011611_62730</name>
</gene>
<evidence type="ECO:0000313" key="8">
    <source>
        <dbReference type="Proteomes" id="UP000646365"/>
    </source>
</evidence>
<protein>
    <recommendedName>
        <fullName evidence="2">Parvulin-like PPIase</fullName>
    </recommendedName>
    <alternativeName>
        <fullName evidence="3">Peptidyl-prolyl cis-trans isomerase plp</fullName>
    </alternativeName>
    <alternativeName>
        <fullName evidence="4">Rotamase plp</fullName>
    </alternativeName>
</protein>
<dbReference type="Gene3D" id="3.10.50.40">
    <property type="match status" value="1"/>
</dbReference>
<dbReference type="EMBL" id="BMJQ01000026">
    <property type="protein sequence ID" value="GGF47775.1"/>
    <property type="molecule type" value="Genomic_DNA"/>
</dbReference>
<evidence type="ECO:0000256" key="1">
    <source>
        <dbReference type="ARBA" id="ARBA00007656"/>
    </source>
</evidence>
<organism evidence="7 8">
    <name type="scientific">Aliidongia dinghuensis</name>
    <dbReference type="NCBI Taxonomy" id="1867774"/>
    <lineage>
        <taxon>Bacteria</taxon>
        <taxon>Pseudomonadati</taxon>
        <taxon>Pseudomonadota</taxon>
        <taxon>Alphaproteobacteria</taxon>
        <taxon>Rhodospirillales</taxon>
        <taxon>Dongiaceae</taxon>
        <taxon>Aliidongia</taxon>
    </lineage>
</organism>